<dbReference type="GO" id="GO:0016020">
    <property type="term" value="C:membrane"/>
    <property type="evidence" value="ECO:0007669"/>
    <property type="project" value="UniProtKB-SubCell"/>
</dbReference>
<evidence type="ECO:0000256" key="5">
    <source>
        <dbReference type="ARBA" id="ARBA00023136"/>
    </source>
</evidence>
<comment type="subcellular location">
    <subcellularLocation>
        <location evidence="1">Membrane</location>
        <topology evidence="1">Single-pass membrane protein</topology>
    </subcellularLocation>
</comment>
<dbReference type="EMBL" id="FZQP02004389">
    <property type="protein sequence ID" value="VVC99878.1"/>
    <property type="molecule type" value="Genomic_DNA"/>
</dbReference>
<evidence type="ECO:0000256" key="3">
    <source>
        <dbReference type="ARBA" id="ARBA00022692"/>
    </source>
</evidence>
<evidence type="ECO:0000256" key="1">
    <source>
        <dbReference type="ARBA" id="ARBA00004167"/>
    </source>
</evidence>
<keyword evidence="10" id="KW-1185">Reference proteome</keyword>
<evidence type="ECO:0000256" key="7">
    <source>
        <dbReference type="SAM" id="Phobius"/>
    </source>
</evidence>
<evidence type="ECO:0000256" key="2">
    <source>
        <dbReference type="ARBA" id="ARBA00006839"/>
    </source>
</evidence>
<organism evidence="9 10">
    <name type="scientific">Leptidea sinapis</name>
    <dbReference type="NCBI Taxonomy" id="189913"/>
    <lineage>
        <taxon>Eukaryota</taxon>
        <taxon>Metazoa</taxon>
        <taxon>Ecdysozoa</taxon>
        <taxon>Arthropoda</taxon>
        <taxon>Hexapoda</taxon>
        <taxon>Insecta</taxon>
        <taxon>Pterygota</taxon>
        <taxon>Neoptera</taxon>
        <taxon>Endopterygota</taxon>
        <taxon>Lepidoptera</taxon>
        <taxon>Glossata</taxon>
        <taxon>Ditrysia</taxon>
        <taxon>Papilionoidea</taxon>
        <taxon>Pieridae</taxon>
        <taxon>Dismorphiinae</taxon>
        <taxon>Leptidea</taxon>
    </lineage>
</organism>
<reference evidence="9 10" key="1">
    <citation type="submission" date="2017-07" db="EMBL/GenBank/DDBJ databases">
        <authorList>
            <person name="Talla V."/>
            <person name="Backstrom N."/>
        </authorList>
    </citation>
    <scope>NUCLEOTIDE SEQUENCE [LARGE SCALE GENOMIC DNA]</scope>
</reference>
<gene>
    <name evidence="8" type="ORF">LSINAPIS_LOCUS10647</name>
    <name evidence="9" type="ORF">LSINAPIS_LOCUS14709</name>
</gene>
<feature type="region of interest" description="Disordered" evidence="6">
    <location>
        <begin position="53"/>
        <end position="82"/>
    </location>
</feature>
<dbReference type="EMBL" id="FZQP02006929">
    <property type="protein sequence ID" value="VVD05100.1"/>
    <property type="molecule type" value="Genomic_DNA"/>
</dbReference>
<protein>
    <recommendedName>
        <fullName evidence="11">Protein anon-73B1</fullName>
    </recommendedName>
</protein>
<name>A0A5E4R6Y4_9NEOP</name>
<evidence type="ECO:0000256" key="4">
    <source>
        <dbReference type="ARBA" id="ARBA00022989"/>
    </source>
</evidence>
<sequence length="82" mass="9249">MIPGEIFTDDLLSTIIRYSLLVGAIFQTICLIACLSLSEIPWEPSAYEKIYTDSEECSSEQSSPGHKASTARSKRHDKKKRR</sequence>
<comment type="similarity">
    <text evidence="2">Belongs to the UPF0239 family.</text>
</comment>
<dbReference type="Proteomes" id="UP000324832">
    <property type="component" value="Unassembled WGS sequence"/>
</dbReference>
<keyword evidence="5 7" id="KW-0472">Membrane</keyword>
<proteinExistence type="inferred from homology"/>
<feature type="compositionally biased region" description="Basic residues" evidence="6">
    <location>
        <begin position="72"/>
        <end position="82"/>
    </location>
</feature>
<evidence type="ECO:0000256" key="6">
    <source>
        <dbReference type="SAM" id="MobiDB-lite"/>
    </source>
</evidence>
<feature type="transmembrane region" description="Helical" evidence="7">
    <location>
        <begin position="15"/>
        <end position="37"/>
    </location>
</feature>
<dbReference type="Pfam" id="PF06783">
    <property type="entry name" value="UPF0239"/>
    <property type="match status" value="1"/>
</dbReference>
<dbReference type="AlphaFoldDB" id="A0A5E4R6Y4"/>
<keyword evidence="4 7" id="KW-1133">Transmembrane helix</keyword>
<evidence type="ECO:0000313" key="10">
    <source>
        <dbReference type="Proteomes" id="UP000324832"/>
    </source>
</evidence>
<evidence type="ECO:0000313" key="9">
    <source>
        <dbReference type="EMBL" id="VVD05100.1"/>
    </source>
</evidence>
<keyword evidence="3 7" id="KW-0812">Transmembrane</keyword>
<dbReference type="InterPro" id="IPR009621">
    <property type="entry name" value="UPF0239"/>
</dbReference>
<evidence type="ECO:0008006" key="11">
    <source>
        <dbReference type="Google" id="ProtNLM"/>
    </source>
</evidence>
<evidence type="ECO:0000313" key="8">
    <source>
        <dbReference type="EMBL" id="VVC99878.1"/>
    </source>
</evidence>
<accession>A0A5E4R6Y4</accession>